<sequence precursor="true">MINRCAAIVALLLVTFAGMPSTTAIEPLSIGLNQLVVIKPGAHEQGLPAVRLEPGDHDGTVVVDIPPTLHVHRYFYDGDREYQGPIVEGGPTTVVANHPKTGKRMYVNVTLPAGAPTIAYSGSTITYVYPDRRVRIKFCRGDTDGVVVDYFSGQGVRRRASEMVASAVQRSKSLLSRSSTLQSVADVAGESRQTVMGVTSAADSTVSKLLDGAKSLMDAFPGVTPLKSMGDSSQQQAYQARLRGLTRQLDTEIGSEIRTNR</sequence>
<dbReference type="EMBL" id="CP037423">
    <property type="protein sequence ID" value="QDV41019.1"/>
    <property type="molecule type" value="Genomic_DNA"/>
</dbReference>
<organism evidence="2 3">
    <name type="scientific">Stieleria neptunia</name>
    <dbReference type="NCBI Taxonomy" id="2527979"/>
    <lineage>
        <taxon>Bacteria</taxon>
        <taxon>Pseudomonadati</taxon>
        <taxon>Planctomycetota</taxon>
        <taxon>Planctomycetia</taxon>
        <taxon>Pirellulales</taxon>
        <taxon>Pirellulaceae</taxon>
        <taxon>Stieleria</taxon>
    </lineage>
</organism>
<protein>
    <submittedName>
        <fullName evidence="2">Uncharacterized protein</fullName>
    </submittedName>
</protein>
<keyword evidence="1" id="KW-0732">Signal</keyword>
<evidence type="ECO:0000313" key="3">
    <source>
        <dbReference type="Proteomes" id="UP000319004"/>
    </source>
</evidence>
<dbReference type="AlphaFoldDB" id="A0A518HJM8"/>
<reference evidence="2 3" key="1">
    <citation type="submission" date="2019-03" db="EMBL/GenBank/DDBJ databases">
        <title>Deep-cultivation of Planctomycetes and their phenomic and genomic characterization uncovers novel biology.</title>
        <authorList>
            <person name="Wiegand S."/>
            <person name="Jogler M."/>
            <person name="Boedeker C."/>
            <person name="Pinto D."/>
            <person name="Vollmers J."/>
            <person name="Rivas-Marin E."/>
            <person name="Kohn T."/>
            <person name="Peeters S.H."/>
            <person name="Heuer A."/>
            <person name="Rast P."/>
            <person name="Oberbeckmann S."/>
            <person name="Bunk B."/>
            <person name="Jeske O."/>
            <person name="Meyerdierks A."/>
            <person name="Storesund J.E."/>
            <person name="Kallscheuer N."/>
            <person name="Luecker S."/>
            <person name="Lage O.M."/>
            <person name="Pohl T."/>
            <person name="Merkel B.J."/>
            <person name="Hornburger P."/>
            <person name="Mueller R.-W."/>
            <person name="Bruemmer F."/>
            <person name="Labrenz M."/>
            <person name="Spormann A.M."/>
            <person name="Op den Camp H."/>
            <person name="Overmann J."/>
            <person name="Amann R."/>
            <person name="Jetten M.S.M."/>
            <person name="Mascher T."/>
            <person name="Medema M.H."/>
            <person name="Devos D.P."/>
            <person name="Kaster A.-K."/>
            <person name="Ovreas L."/>
            <person name="Rohde M."/>
            <person name="Galperin M.Y."/>
            <person name="Jogler C."/>
        </authorList>
    </citation>
    <scope>NUCLEOTIDE SEQUENCE [LARGE SCALE GENOMIC DNA]</scope>
    <source>
        <strain evidence="2 3">Enr13</strain>
    </source>
</reference>
<feature type="chain" id="PRO_5022106956" evidence="1">
    <location>
        <begin position="25"/>
        <end position="261"/>
    </location>
</feature>
<proteinExistence type="predicted"/>
<evidence type="ECO:0000313" key="2">
    <source>
        <dbReference type="EMBL" id="QDV41019.1"/>
    </source>
</evidence>
<dbReference type="OrthoDB" id="286121at2"/>
<dbReference type="RefSeq" id="WP_145384806.1">
    <property type="nucleotide sequence ID" value="NZ_CP037423.1"/>
</dbReference>
<gene>
    <name evidence="2" type="ORF">Enr13x_08570</name>
</gene>
<accession>A0A518HJM8</accession>
<evidence type="ECO:0000256" key="1">
    <source>
        <dbReference type="SAM" id="SignalP"/>
    </source>
</evidence>
<dbReference type="KEGG" id="snep:Enr13x_08570"/>
<feature type="signal peptide" evidence="1">
    <location>
        <begin position="1"/>
        <end position="24"/>
    </location>
</feature>
<dbReference type="Proteomes" id="UP000319004">
    <property type="component" value="Chromosome"/>
</dbReference>
<name>A0A518HJM8_9BACT</name>
<keyword evidence="3" id="KW-1185">Reference proteome</keyword>